<evidence type="ECO:0000256" key="12">
    <source>
        <dbReference type="PROSITE-ProRule" id="PRU10141"/>
    </source>
</evidence>
<feature type="binding site" evidence="12">
    <location>
        <position position="44"/>
    </location>
    <ligand>
        <name>ATP</name>
        <dbReference type="ChEBI" id="CHEBI:30616"/>
    </ligand>
</feature>
<feature type="compositionally biased region" description="Pro residues" evidence="13">
    <location>
        <begin position="351"/>
        <end position="369"/>
    </location>
</feature>
<dbReference type="Gene3D" id="1.10.510.10">
    <property type="entry name" value="Transferase(Phosphotransferase) domain 1"/>
    <property type="match status" value="1"/>
</dbReference>
<dbReference type="PROSITE" id="PS00108">
    <property type="entry name" value="PROTEIN_KINASE_ST"/>
    <property type="match status" value="1"/>
</dbReference>
<dbReference type="OrthoDB" id="9762169at2"/>
<feature type="transmembrane region" description="Helical" evidence="14">
    <location>
        <begin position="378"/>
        <end position="400"/>
    </location>
</feature>
<dbReference type="GO" id="GO:0005886">
    <property type="term" value="C:plasma membrane"/>
    <property type="evidence" value="ECO:0007669"/>
    <property type="project" value="UniProtKB-SubCell"/>
</dbReference>
<evidence type="ECO:0000256" key="13">
    <source>
        <dbReference type="SAM" id="MobiDB-lite"/>
    </source>
</evidence>
<dbReference type="GO" id="GO:0004674">
    <property type="term" value="F:protein serine/threonine kinase activity"/>
    <property type="evidence" value="ECO:0007669"/>
    <property type="project" value="UniProtKB-KW"/>
</dbReference>
<evidence type="ECO:0000256" key="4">
    <source>
        <dbReference type="ARBA" id="ARBA00022527"/>
    </source>
</evidence>
<dbReference type="FunFam" id="1.10.510.10:FF:000021">
    <property type="entry name" value="Serine/threonine protein kinase"/>
    <property type="match status" value="1"/>
</dbReference>
<gene>
    <name evidence="16" type="ORF">EAH80_07525</name>
</gene>
<organism evidence="16 17">
    <name type="scientific">Mycolicibacterium hodleri</name>
    <dbReference type="NCBI Taxonomy" id="49897"/>
    <lineage>
        <taxon>Bacteria</taxon>
        <taxon>Bacillati</taxon>
        <taxon>Actinomycetota</taxon>
        <taxon>Actinomycetes</taxon>
        <taxon>Mycobacteriales</taxon>
        <taxon>Mycobacteriaceae</taxon>
        <taxon>Mycolicibacterium</taxon>
    </lineage>
</organism>
<dbReference type="PANTHER" id="PTHR43289">
    <property type="entry name" value="MITOGEN-ACTIVATED PROTEIN KINASE KINASE KINASE 20-RELATED"/>
    <property type="match status" value="1"/>
</dbReference>
<name>A0A502EDX6_9MYCO</name>
<dbReference type="PANTHER" id="PTHR43289:SF6">
    <property type="entry name" value="SERINE_THREONINE-PROTEIN KINASE NEKL-3"/>
    <property type="match status" value="1"/>
</dbReference>
<evidence type="ECO:0000259" key="15">
    <source>
        <dbReference type="PROSITE" id="PS50011"/>
    </source>
</evidence>
<evidence type="ECO:0000256" key="1">
    <source>
        <dbReference type="ARBA" id="ARBA00004162"/>
    </source>
</evidence>
<feature type="domain" description="Protein kinase" evidence="15">
    <location>
        <begin position="15"/>
        <end position="276"/>
    </location>
</feature>
<keyword evidence="9 12" id="KW-0067">ATP-binding</keyword>
<reference evidence="16 17" key="1">
    <citation type="journal article" date="2019" name="Environ. Microbiol.">
        <title>Species interactions and distinct microbial communities in high Arctic permafrost affected cryosols are associated with the CH4 and CO2 gas fluxes.</title>
        <authorList>
            <person name="Altshuler I."/>
            <person name="Hamel J."/>
            <person name="Turney S."/>
            <person name="Magnuson E."/>
            <person name="Levesque R."/>
            <person name="Greer C."/>
            <person name="Whyte L.G."/>
        </authorList>
    </citation>
    <scope>NUCLEOTIDE SEQUENCE [LARGE SCALE GENOMIC DNA]</scope>
    <source>
        <strain evidence="16 17">S5.20</strain>
    </source>
</reference>
<evidence type="ECO:0000256" key="2">
    <source>
        <dbReference type="ARBA" id="ARBA00012513"/>
    </source>
</evidence>
<dbReference type="InterPro" id="IPR008271">
    <property type="entry name" value="Ser/Thr_kinase_AS"/>
</dbReference>
<evidence type="ECO:0000256" key="8">
    <source>
        <dbReference type="ARBA" id="ARBA00022777"/>
    </source>
</evidence>
<comment type="subcellular location">
    <subcellularLocation>
        <location evidence="1">Cell membrane</location>
        <topology evidence="1">Single-pass membrane protein</topology>
    </subcellularLocation>
</comment>
<keyword evidence="3" id="KW-1003">Cell membrane</keyword>
<dbReference type="CDD" id="cd14014">
    <property type="entry name" value="STKc_PknB_like"/>
    <property type="match status" value="1"/>
</dbReference>
<dbReference type="FunFam" id="3.30.200.20:FF:000348">
    <property type="entry name" value="Serine/threonine protein kinase"/>
    <property type="match status" value="1"/>
</dbReference>
<dbReference type="Gene3D" id="3.30.200.20">
    <property type="entry name" value="Phosphorylase Kinase, domain 1"/>
    <property type="match status" value="1"/>
</dbReference>
<evidence type="ECO:0000313" key="16">
    <source>
        <dbReference type="EMBL" id="TPG35878.1"/>
    </source>
</evidence>
<proteinExistence type="predicted"/>
<dbReference type="SUPFAM" id="SSF56112">
    <property type="entry name" value="Protein kinase-like (PK-like)"/>
    <property type="match status" value="1"/>
</dbReference>
<evidence type="ECO:0000313" key="17">
    <source>
        <dbReference type="Proteomes" id="UP000320095"/>
    </source>
</evidence>
<keyword evidence="17" id="KW-1185">Reference proteome</keyword>
<dbReference type="GO" id="GO:0080090">
    <property type="term" value="P:regulation of primary metabolic process"/>
    <property type="evidence" value="ECO:0007669"/>
    <property type="project" value="UniProtKB-ARBA"/>
</dbReference>
<keyword evidence="8 16" id="KW-0418">Kinase</keyword>
<evidence type="ECO:0000256" key="11">
    <source>
        <dbReference type="ARBA" id="ARBA00023136"/>
    </source>
</evidence>
<keyword evidence="4 16" id="KW-0723">Serine/threonine-protein kinase</keyword>
<dbReference type="RefSeq" id="WP_140689228.1">
    <property type="nucleotide sequence ID" value="NZ_RCZG01000002.1"/>
</dbReference>
<protein>
    <recommendedName>
        <fullName evidence="2">non-specific serine/threonine protein kinase</fullName>
        <ecNumber evidence="2">2.7.11.1</ecNumber>
    </recommendedName>
</protein>
<keyword evidence="5" id="KW-0808">Transferase</keyword>
<dbReference type="AlphaFoldDB" id="A0A502EDX6"/>
<dbReference type="SMART" id="SM00220">
    <property type="entry name" value="S_TKc"/>
    <property type="match status" value="1"/>
</dbReference>
<evidence type="ECO:0000256" key="3">
    <source>
        <dbReference type="ARBA" id="ARBA00022475"/>
    </source>
</evidence>
<dbReference type="InterPro" id="IPR000719">
    <property type="entry name" value="Prot_kinase_dom"/>
</dbReference>
<feature type="compositionally biased region" description="Pro residues" evidence="13">
    <location>
        <begin position="309"/>
        <end position="339"/>
    </location>
</feature>
<keyword evidence="10 14" id="KW-1133">Transmembrane helix</keyword>
<accession>A0A502EDX6</accession>
<dbReference type="PROSITE" id="PS00107">
    <property type="entry name" value="PROTEIN_KINASE_ATP"/>
    <property type="match status" value="1"/>
</dbReference>
<evidence type="ECO:0000256" key="9">
    <source>
        <dbReference type="ARBA" id="ARBA00022840"/>
    </source>
</evidence>
<feature type="region of interest" description="Disordered" evidence="13">
    <location>
        <begin position="404"/>
        <end position="440"/>
    </location>
</feature>
<evidence type="ECO:0000256" key="14">
    <source>
        <dbReference type="SAM" id="Phobius"/>
    </source>
</evidence>
<dbReference type="Pfam" id="PF00069">
    <property type="entry name" value="Pkinase"/>
    <property type="match status" value="1"/>
</dbReference>
<feature type="compositionally biased region" description="Low complexity" evidence="13">
    <location>
        <begin position="426"/>
        <end position="440"/>
    </location>
</feature>
<keyword evidence="7 12" id="KW-0547">Nucleotide-binding</keyword>
<comment type="caution">
    <text evidence="16">The sequence shown here is derived from an EMBL/GenBank/DDBJ whole genome shotgun (WGS) entry which is preliminary data.</text>
</comment>
<dbReference type="EMBL" id="RCZG01000002">
    <property type="protein sequence ID" value="TPG35878.1"/>
    <property type="molecule type" value="Genomic_DNA"/>
</dbReference>
<evidence type="ECO:0000256" key="5">
    <source>
        <dbReference type="ARBA" id="ARBA00022679"/>
    </source>
</evidence>
<dbReference type="GO" id="GO:0005524">
    <property type="term" value="F:ATP binding"/>
    <property type="evidence" value="ECO:0007669"/>
    <property type="project" value="UniProtKB-UniRule"/>
</dbReference>
<keyword evidence="11 14" id="KW-0472">Membrane</keyword>
<dbReference type="InterPro" id="IPR017441">
    <property type="entry name" value="Protein_kinase_ATP_BS"/>
</dbReference>
<keyword evidence="6 14" id="KW-0812">Transmembrane</keyword>
<feature type="region of interest" description="Disordered" evidence="13">
    <location>
        <begin position="302"/>
        <end position="373"/>
    </location>
</feature>
<dbReference type="InterPro" id="IPR011009">
    <property type="entry name" value="Kinase-like_dom_sf"/>
</dbReference>
<sequence length="580" mass="61995">MTEPKSREGTMFGHYRLLRLIGKGGMGEVYEAEDTVKDRVVALKLLPEGVSNDSVFRKRLQREAHSAGRLQEPHVVPIHDYGEIDGVLFVDMRMINGSDLRKLLKNFGPMTPARAVAIVRQVASAIDAAHESGIMHRDVKPENILITRDDFAYLVDFGIANAATDEKLTELGTAVGTYAYMAPERFTNDDVTYRADIYALACVLYECLAGSQPYGGDSVSVIITAHLMQPIPRPSVERPGIPPAFDDVIARGMAKNPGERFATAGDLAAAATHALTPRDQDQAATILQRGEAATMPQGLPVDQAATMTAPPPPYPPPFGSTPPPGASPPPYPVTPPPYATPQAYGMTPGSFPTPPPPPPHWNQPPPGPNPQGGKKTPWVPIVVVAGVLVLLLGAVGTFLLTRSDSADSPTVTTSKKTSTAREKPSTTRTTTPRTTDAGDPTGFDAQLMALIPPGYPASVCEKAVPPAAGALATVDCRQSTQPGGPAAARYSIFANKDTMDQRFESSIGENEELLRCPGAEANSPTTWHYKSTPDATAGSIACGTYQGHADVVWTQDDDLLLADVQSDDMDGLHDWWLNYS</sequence>
<evidence type="ECO:0000256" key="10">
    <source>
        <dbReference type="ARBA" id="ARBA00022989"/>
    </source>
</evidence>
<dbReference type="EC" id="2.7.11.1" evidence="2"/>
<dbReference type="PROSITE" id="PS50011">
    <property type="entry name" value="PROTEIN_KINASE_DOM"/>
    <property type="match status" value="1"/>
</dbReference>
<dbReference type="Proteomes" id="UP000320095">
    <property type="component" value="Unassembled WGS sequence"/>
</dbReference>
<evidence type="ECO:0000256" key="7">
    <source>
        <dbReference type="ARBA" id="ARBA00022741"/>
    </source>
</evidence>
<evidence type="ECO:0000256" key="6">
    <source>
        <dbReference type="ARBA" id="ARBA00022692"/>
    </source>
</evidence>